<dbReference type="Proteomes" id="UP000800092">
    <property type="component" value="Unassembled WGS sequence"/>
</dbReference>
<feature type="compositionally biased region" description="Basic and acidic residues" evidence="1">
    <location>
        <begin position="81"/>
        <end position="93"/>
    </location>
</feature>
<feature type="compositionally biased region" description="Polar residues" evidence="1">
    <location>
        <begin position="601"/>
        <end position="615"/>
    </location>
</feature>
<feature type="compositionally biased region" description="Low complexity" evidence="1">
    <location>
        <begin position="235"/>
        <end position="245"/>
    </location>
</feature>
<evidence type="ECO:0000313" key="2">
    <source>
        <dbReference type="EMBL" id="KAF2239506.1"/>
    </source>
</evidence>
<keyword evidence="3" id="KW-1185">Reference proteome</keyword>
<feature type="compositionally biased region" description="Basic and acidic residues" evidence="1">
    <location>
        <begin position="626"/>
        <end position="638"/>
    </location>
</feature>
<feature type="compositionally biased region" description="Low complexity" evidence="1">
    <location>
        <begin position="67"/>
        <end position="78"/>
    </location>
</feature>
<feature type="region of interest" description="Disordered" evidence="1">
    <location>
        <begin position="235"/>
        <end position="259"/>
    </location>
</feature>
<feature type="compositionally biased region" description="Basic and acidic residues" evidence="1">
    <location>
        <begin position="666"/>
        <end position="677"/>
    </location>
</feature>
<evidence type="ECO:0000313" key="3">
    <source>
        <dbReference type="Proteomes" id="UP000800092"/>
    </source>
</evidence>
<dbReference type="PANTHER" id="PTHR42106">
    <property type="entry name" value="CHROMOSOME 10, WHOLE GENOME SHOTGUN SEQUENCE"/>
    <property type="match status" value="1"/>
</dbReference>
<feature type="region of interest" description="Disordered" evidence="1">
    <location>
        <begin position="557"/>
        <end position="677"/>
    </location>
</feature>
<dbReference type="AlphaFoldDB" id="A0A6A6HN40"/>
<accession>A0A6A6HN40</accession>
<name>A0A6A6HN40_VIRVR</name>
<sequence>MEAPKRPRSPSVLALSSPPSKPRLESQLTSGLHAYCHDTSHADKTLDGSISRENAAVAKSPRKQRSVSDSTSVLSPSPNFRESRRVSKDDHAVPTDLPALPRTPRRSDFSSKGLSLQMPPSELMSLSSTSARSRGPLSPQLDTHETYGSPATVLPRHSRGLDFSRACTNLHHSTLADQSSPDSSPTVIQKSLMIPPRKPGSSMSLDSPSIGSNLMWPTSGSLDKTAVSSSLGSVSMLGAESSSSSSDEDELMDQDEGNDMMTTPQAHKAMNPGAATPFQAMALSSPTTAWSGNFSPATASLMNYQRARLRQQRSRKSSSSASGQSSLASPITASPPPMRESGGYFNKDYTMRSGASRRESISIVTNELHISSGNDSGDETNRQTPSTPGVVRRPVTRRGNLLPKTKGFARIRATLLEESTPVDSEVRREAEIVRQVRESEGDRDQNLPNGSSSPNLTPTIPESAEGDSVDEDGMRIDIPTTETDNPFGNLVRDASIHSDAKVFWNNPDGGMRTPPMHRGSSSAVGEDINADSLSSITTGQISSATPATQSIETFQRDAQAGTPQLPSLPTPAEMAKKVSKRRRDDDFDVTSFKRRAVSPGMSVQNSPILAQSPSQRDGGWWPQSKASREGSSEGKAQGERSNSASSMTSSTQVPGPKRVGMQGMTDTHDGLMKMSIE</sequence>
<feature type="compositionally biased region" description="Basic and acidic residues" evidence="1">
    <location>
        <begin position="435"/>
        <end position="445"/>
    </location>
</feature>
<proteinExistence type="predicted"/>
<feature type="compositionally biased region" description="Low complexity" evidence="1">
    <location>
        <begin position="317"/>
        <end position="329"/>
    </location>
</feature>
<feature type="region of interest" description="Disordered" evidence="1">
    <location>
        <begin position="435"/>
        <end position="471"/>
    </location>
</feature>
<feature type="compositionally biased region" description="Low complexity" evidence="1">
    <location>
        <begin position="9"/>
        <end position="18"/>
    </location>
</feature>
<feature type="compositionally biased region" description="Low complexity" evidence="1">
    <location>
        <begin position="384"/>
        <end position="393"/>
    </location>
</feature>
<reference evidence="2" key="1">
    <citation type="journal article" date="2020" name="Stud. Mycol.">
        <title>101 Dothideomycetes genomes: a test case for predicting lifestyles and emergence of pathogens.</title>
        <authorList>
            <person name="Haridas S."/>
            <person name="Albert R."/>
            <person name="Binder M."/>
            <person name="Bloem J."/>
            <person name="Labutti K."/>
            <person name="Salamov A."/>
            <person name="Andreopoulos B."/>
            <person name="Baker S."/>
            <person name="Barry K."/>
            <person name="Bills G."/>
            <person name="Bluhm B."/>
            <person name="Cannon C."/>
            <person name="Castanera R."/>
            <person name="Culley D."/>
            <person name="Daum C."/>
            <person name="Ezra D."/>
            <person name="Gonzalez J."/>
            <person name="Henrissat B."/>
            <person name="Kuo A."/>
            <person name="Liang C."/>
            <person name="Lipzen A."/>
            <person name="Lutzoni F."/>
            <person name="Magnuson J."/>
            <person name="Mondo S."/>
            <person name="Nolan M."/>
            <person name="Ohm R."/>
            <person name="Pangilinan J."/>
            <person name="Park H.-J."/>
            <person name="Ramirez L."/>
            <person name="Alfaro M."/>
            <person name="Sun H."/>
            <person name="Tritt A."/>
            <person name="Yoshinaga Y."/>
            <person name="Zwiers L.-H."/>
            <person name="Turgeon B."/>
            <person name="Goodwin S."/>
            <person name="Spatafora J."/>
            <person name="Crous P."/>
            <person name="Grigoriev I."/>
        </authorList>
    </citation>
    <scope>NUCLEOTIDE SEQUENCE</scope>
    <source>
        <strain evidence="2">Tuck. ex Michener</strain>
    </source>
</reference>
<feature type="region of interest" description="Disordered" evidence="1">
    <location>
        <begin position="41"/>
        <end position="156"/>
    </location>
</feature>
<feature type="compositionally biased region" description="Polar residues" evidence="1">
    <location>
        <begin position="446"/>
        <end position="460"/>
    </location>
</feature>
<feature type="compositionally biased region" description="Acidic residues" evidence="1">
    <location>
        <begin position="246"/>
        <end position="258"/>
    </location>
</feature>
<gene>
    <name evidence="2" type="ORF">EV356DRAFT_572310</name>
</gene>
<feature type="compositionally biased region" description="Low complexity" evidence="1">
    <location>
        <begin position="641"/>
        <end position="650"/>
    </location>
</feature>
<organism evidence="2 3">
    <name type="scientific">Viridothelium virens</name>
    <name type="common">Speckled blister lichen</name>
    <name type="synonym">Trypethelium virens</name>
    <dbReference type="NCBI Taxonomy" id="1048519"/>
    <lineage>
        <taxon>Eukaryota</taxon>
        <taxon>Fungi</taxon>
        <taxon>Dikarya</taxon>
        <taxon>Ascomycota</taxon>
        <taxon>Pezizomycotina</taxon>
        <taxon>Dothideomycetes</taxon>
        <taxon>Dothideomycetes incertae sedis</taxon>
        <taxon>Trypetheliales</taxon>
        <taxon>Trypetheliaceae</taxon>
        <taxon>Viridothelium</taxon>
    </lineage>
</organism>
<dbReference type="OrthoDB" id="340550at2759"/>
<feature type="region of interest" description="Disordered" evidence="1">
    <location>
        <begin position="307"/>
        <end position="349"/>
    </location>
</feature>
<feature type="compositionally biased region" description="Basic residues" evidence="1">
    <location>
        <begin position="307"/>
        <end position="316"/>
    </location>
</feature>
<dbReference type="PANTHER" id="PTHR42106:SF1">
    <property type="match status" value="1"/>
</dbReference>
<feature type="region of interest" description="Disordered" evidence="1">
    <location>
        <begin position="1"/>
        <end position="28"/>
    </location>
</feature>
<evidence type="ECO:0000256" key="1">
    <source>
        <dbReference type="SAM" id="MobiDB-lite"/>
    </source>
</evidence>
<feature type="region of interest" description="Disordered" evidence="1">
    <location>
        <begin position="369"/>
        <end position="393"/>
    </location>
</feature>
<dbReference type="EMBL" id="ML991772">
    <property type="protein sequence ID" value="KAF2239506.1"/>
    <property type="molecule type" value="Genomic_DNA"/>
</dbReference>
<protein>
    <submittedName>
        <fullName evidence="2">Uncharacterized protein</fullName>
    </submittedName>
</protein>